<dbReference type="SMART" id="SM00956">
    <property type="entry name" value="RQC"/>
    <property type="match status" value="1"/>
</dbReference>
<dbReference type="GO" id="GO:0000724">
    <property type="term" value="P:double-strand break repair via homologous recombination"/>
    <property type="evidence" value="ECO:0007669"/>
    <property type="project" value="TreeGrafter"/>
</dbReference>
<dbReference type="GO" id="GO:0009378">
    <property type="term" value="F:four-way junction helicase activity"/>
    <property type="evidence" value="ECO:0007669"/>
    <property type="project" value="TreeGrafter"/>
</dbReference>
<dbReference type="PROSITE" id="PS51194">
    <property type="entry name" value="HELICASE_CTER"/>
    <property type="match status" value="1"/>
</dbReference>
<dbReference type="Pfam" id="PF16124">
    <property type="entry name" value="RecQ_Zn_bind"/>
    <property type="match status" value="1"/>
</dbReference>
<accession>A0A1V0SJN9</accession>
<dbReference type="SMART" id="SM00487">
    <property type="entry name" value="DEXDc"/>
    <property type="match status" value="1"/>
</dbReference>
<keyword evidence="1" id="KW-0547">Nucleotide-binding</keyword>
<dbReference type="CDD" id="cd17920">
    <property type="entry name" value="DEXHc_RecQ"/>
    <property type="match status" value="1"/>
</dbReference>
<dbReference type="InterPro" id="IPR032284">
    <property type="entry name" value="RecQ_Zn-bd"/>
</dbReference>
<evidence type="ECO:0000256" key="1">
    <source>
        <dbReference type="ARBA" id="ARBA00022741"/>
    </source>
</evidence>
<dbReference type="InterPro" id="IPR036390">
    <property type="entry name" value="WH_DNA-bd_sf"/>
</dbReference>
<dbReference type="PANTHER" id="PTHR13710:SF120">
    <property type="entry name" value="BIFUNCTIONAL 3'-5' EXONUCLEASE_ATP-DEPENDENT HELICASE WRN"/>
    <property type="match status" value="1"/>
</dbReference>
<evidence type="ECO:0000256" key="3">
    <source>
        <dbReference type="ARBA" id="ARBA00022806"/>
    </source>
</evidence>
<feature type="transmembrane region" description="Helical" evidence="5">
    <location>
        <begin position="47"/>
        <end position="69"/>
    </location>
</feature>
<name>A0A1V0SJN9_9VIRU</name>
<evidence type="ECO:0000256" key="5">
    <source>
        <dbReference type="SAM" id="Phobius"/>
    </source>
</evidence>
<dbReference type="InterPro" id="IPR027417">
    <property type="entry name" value="P-loop_NTPase"/>
</dbReference>
<dbReference type="Gene3D" id="1.10.10.10">
    <property type="entry name" value="Winged helix-like DNA-binding domain superfamily/Winged helix DNA-binding domain"/>
    <property type="match status" value="1"/>
</dbReference>
<dbReference type="SMART" id="SM00490">
    <property type="entry name" value="HELICc"/>
    <property type="match status" value="1"/>
</dbReference>
<dbReference type="Pfam" id="PF00271">
    <property type="entry name" value="Helicase_C"/>
    <property type="match status" value="1"/>
</dbReference>
<sequence>MDDYKIILKKYFGYDDFRPYQLEIIKHILEDKKDCSAVMATGAGKSLIYFFTGVYSGKIALVISPLIALMNDQLMKLKELKIPACCLNSTVGNKVKLKKEILENKYRIVYTTPEFIVKQETFIQELCLNNLLAGLFCDESHSISAYGFDFREAYRKLNCLKEWIMSVEDADPVPIVALTATATKKVQQDITAVLKLDDPIVIRSSFDRPNLMIKVRPKSGNPMTDILPLLKDEEQCIIYCQTRAMTDEIAEELTQKGVSCLGYHAGLSTDTREEVHKKFVDKKVSVICATIAFGMGIDATIRKVIHYGTPKNLESMYQEIGRAGRDGKLAHCYLFYGMSDMNTNNYFINQITNIAYRNNQIQLGLVMKNYIFTSQCRRKYILEYFGEKYAKDNCGACDNCLTKKTLKTQNFAKEAALLFQVANLTGNAFGGTMLIQILRGANNKKISPANKKSKLYGAGKDQSEKFWKMVLMLLVNDGYFKEKPISRGHGFTLAMTPKATKWLTDYKLDSKTVLNLVIPEDFENVDKKTVKKAVVKTAPKKSILTLDTSL</sequence>
<dbReference type="SUPFAM" id="SSF46785">
    <property type="entry name" value="Winged helix' DNA-binding domain"/>
    <property type="match status" value="1"/>
</dbReference>
<keyword evidence="4" id="KW-0067">ATP-binding</keyword>
<keyword evidence="5" id="KW-1133">Transmembrane helix</keyword>
<keyword evidence="5" id="KW-0812">Transmembrane</keyword>
<dbReference type="EMBL" id="KY684110">
    <property type="protein sequence ID" value="ARF11923.1"/>
    <property type="molecule type" value="Genomic_DNA"/>
</dbReference>
<dbReference type="NCBIfam" id="TIGR00614">
    <property type="entry name" value="recQ_fam"/>
    <property type="match status" value="1"/>
</dbReference>
<evidence type="ECO:0000256" key="4">
    <source>
        <dbReference type="ARBA" id="ARBA00022840"/>
    </source>
</evidence>
<feature type="domain" description="Helicase C-terminal" evidence="7">
    <location>
        <begin position="222"/>
        <end position="371"/>
    </location>
</feature>
<dbReference type="Pfam" id="PF00270">
    <property type="entry name" value="DEAD"/>
    <property type="match status" value="1"/>
</dbReference>
<dbReference type="GO" id="GO:0003676">
    <property type="term" value="F:nucleic acid binding"/>
    <property type="evidence" value="ECO:0007669"/>
    <property type="project" value="InterPro"/>
</dbReference>
<protein>
    <submittedName>
        <fullName evidence="8">DEAD/SNF2-like helicase</fullName>
    </submittedName>
</protein>
<dbReference type="InterPro" id="IPR036388">
    <property type="entry name" value="WH-like_DNA-bd_sf"/>
</dbReference>
<dbReference type="CDD" id="cd18794">
    <property type="entry name" value="SF2_C_RecQ"/>
    <property type="match status" value="1"/>
</dbReference>
<dbReference type="InterPro" id="IPR004589">
    <property type="entry name" value="DNA_helicase_ATP-dep_RecQ"/>
</dbReference>
<evidence type="ECO:0000256" key="2">
    <source>
        <dbReference type="ARBA" id="ARBA00022801"/>
    </source>
</evidence>
<dbReference type="GO" id="GO:0016787">
    <property type="term" value="F:hydrolase activity"/>
    <property type="evidence" value="ECO:0007669"/>
    <property type="project" value="UniProtKB-KW"/>
</dbReference>
<dbReference type="InterPro" id="IPR001650">
    <property type="entry name" value="Helicase_C-like"/>
</dbReference>
<evidence type="ECO:0000259" key="6">
    <source>
        <dbReference type="PROSITE" id="PS51192"/>
    </source>
</evidence>
<dbReference type="PROSITE" id="PS51192">
    <property type="entry name" value="HELICASE_ATP_BIND_1"/>
    <property type="match status" value="1"/>
</dbReference>
<organism evidence="8">
    <name type="scientific">Klosneuvirus KNV1</name>
    <dbReference type="NCBI Taxonomy" id="1977640"/>
    <lineage>
        <taxon>Viruses</taxon>
        <taxon>Varidnaviria</taxon>
        <taxon>Bamfordvirae</taxon>
        <taxon>Nucleocytoviricota</taxon>
        <taxon>Megaviricetes</taxon>
        <taxon>Imitervirales</taxon>
        <taxon>Mimiviridae</taxon>
        <taxon>Klosneuvirinae</taxon>
        <taxon>Klosneuvirus</taxon>
    </lineage>
</organism>
<dbReference type="InterPro" id="IPR014001">
    <property type="entry name" value="Helicase_ATP-bd"/>
</dbReference>
<dbReference type="InterPro" id="IPR018982">
    <property type="entry name" value="RQC_domain"/>
</dbReference>
<evidence type="ECO:0000259" key="7">
    <source>
        <dbReference type="PROSITE" id="PS51194"/>
    </source>
</evidence>
<dbReference type="SUPFAM" id="SSF52540">
    <property type="entry name" value="P-loop containing nucleoside triphosphate hydrolases"/>
    <property type="match status" value="1"/>
</dbReference>
<feature type="domain" description="Helicase ATP-binding" evidence="6">
    <location>
        <begin position="26"/>
        <end position="200"/>
    </location>
</feature>
<dbReference type="Gene3D" id="3.40.50.300">
    <property type="entry name" value="P-loop containing nucleotide triphosphate hydrolases"/>
    <property type="match status" value="2"/>
</dbReference>
<evidence type="ECO:0000313" key="8">
    <source>
        <dbReference type="EMBL" id="ARF11923.1"/>
    </source>
</evidence>
<proteinExistence type="predicted"/>
<dbReference type="InterPro" id="IPR011545">
    <property type="entry name" value="DEAD/DEAH_box_helicase_dom"/>
</dbReference>
<dbReference type="GO" id="GO:0006260">
    <property type="term" value="P:DNA replication"/>
    <property type="evidence" value="ECO:0007669"/>
    <property type="project" value="InterPro"/>
</dbReference>
<gene>
    <name evidence="8" type="ORF">Klosneuvirus_3_58</name>
</gene>
<keyword evidence="2" id="KW-0378">Hydrolase</keyword>
<dbReference type="GO" id="GO:0043138">
    <property type="term" value="F:3'-5' DNA helicase activity"/>
    <property type="evidence" value="ECO:0007669"/>
    <property type="project" value="InterPro"/>
</dbReference>
<keyword evidence="5" id="KW-0472">Membrane</keyword>
<dbReference type="GO" id="GO:0005524">
    <property type="term" value="F:ATP binding"/>
    <property type="evidence" value="ECO:0007669"/>
    <property type="project" value="UniProtKB-KW"/>
</dbReference>
<reference evidence="8" key="1">
    <citation type="journal article" date="2017" name="Science">
        <title>Giant viruses with an expanded complement of translation system components.</title>
        <authorList>
            <person name="Schulz F."/>
            <person name="Yutin N."/>
            <person name="Ivanova N.N."/>
            <person name="Ortega D.R."/>
            <person name="Lee T.K."/>
            <person name="Vierheilig J."/>
            <person name="Daims H."/>
            <person name="Horn M."/>
            <person name="Wagner M."/>
            <person name="Jensen G.J."/>
            <person name="Kyrpides N.C."/>
            <person name="Koonin E.V."/>
            <person name="Woyke T."/>
        </authorList>
    </citation>
    <scope>NUCLEOTIDE SEQUENCE</scope>
    <source>
        <strain evidence="8">KNV1</strain>
    </source>
</reference>
<dbReference type="PANTHER" id="PTHR13710">
    <property type="entry name" value="DNA HELICASE RECQ FAMILY MEMBER"/>
    <property type="match status" value="1"/>
</dbReference>
<keyword evidence="3 8" id="KW-0347">Helicase</keyword>
<dbReference type="Pfam" id="PF09382">
    <property type="entry name" value="RQC"/>
    <property type="match status" value="1"/>
</dbReference>